<reference evidence="1" key="2">
    <citation type="journal article" date="2015" name="Data Brief">
        <title>Shoot transcriptome of the giant reed, Arundo donax.</title>
        <authorList>
            <person name="Barrero R.A."/>
            <person name="Guerrero F.D."/>
            <person name="Moolhuijzen P."/>
            <person name="Goolsby J.A."/>
            <person name="Tidwell J."/>
            <person name="Bellgard S.E."/>
            <person name="Bellgard M.I."/>
        </authorList>
    </citation>
    <scope>NUCLEOTIDE SEQUENCE</scope>
    <source>
        <tissue evidence="1">Shoot tissue taken approximately 20 cm above the soil surface</tissue>
    </source>
</reference>
<dbReference type="AlphaFoldDB" id="A0A0A9BXQ5"/>
<evidence type="ECO:0000313" key="1">
    <source>
        <dbReference type="EMBL" id="JAD66998.1"/>
    </source>
</evidence>
<proteinExistence type="predicted"/>
<protein>
    <submittedName>
        <fullName evidence="1">Uncharacterized protein</fullName>
    </submittedName>
</protein>
<reference evidence="1" key="1">
    <citation type="submission" date="2014-09" db="EMBL/GenBank/DDBJ databases">
        <authorList>
            <person name="Magalhaes I.L.F."/>
            <person name="Oliveira U."/>
            <person name="Santos F.R."/>
            <person name="Vidigal T.H.D.A."/>
            <person name="Brescovit A.D."/>
            <person name="Santos A.J."/>
        </authorList>
    </citation>
    <scope>NUCLEOTIDE SEQUENCE</scope>
    <source>
        <tissue evidence="1">Shoot tissue taken approximately 20 cm above the soil surface</tissue>
    </source>
</reference>
<name>A0A0A9BXQ5_ARUDO</name>
<sequence>MINFDFYKNRGNYYAYSYLRETSAALLQCWNLQSQTQ</sequence>
<organism evidence="1">
    <name type="scientific">Arundo donax</name>
    <name type="common">Giant reed</name>
    <name type="synonym">Donax arundinaceus</name>
    <dbReference type="NCBI Taxonomy" id="35708"/>
    <lineage>
        <taxon>Eukaryota</taxon>
        <taxon>Viridiplantae</taxon>
        <taxon>Streptophyta</taxon>
        <taxon>Embryophyta</taxon>
        <taxon>Tracheophyta</taxon>
        <taxon>Spermatophyta</taxon>
        <taxon>Magnoliopsida</taxon>
        <taxon>Liliopsida</taxon>
        <taxon>Poales</taxon>
        <taxon>Poaceae</taxon>
        <taxon>PACMAD clade</taxon>
        <taxon>Arundinoideae</taxon>
        <taxon>Arundineae</taxon>
        <taxon>Arundo</taxon>
    </lineage>
</organism>
<dbReference type="EMBL" id="GBRH01230897">
    <property type="protein sequence ID" value="JAD66998.1"/>
    <property type="molecule type" value="Transcribed_RNA"/>
</dbReference>
<accession>A0A0A9BXQ5</accession>